<protein>
    <submittedName>
        <fullName evidence="4">3-hydroxyacyl-CoA dehydrogenase NAD-binding domain-containing protein</fullName>
    </submittedName>
</protein>
<reference evidence="4 5" key="1">
    <citation type="submission" date="2023-07" db="EMBL/GenBank/DDBJ databases">
        <authorList>
            <person name="Girao M."/>
            <person name="Carvalho M.F."/>
        </authorList>
    </citation>
    <scope>NUCLEOTIDE SEQUENCE [LARGE SCALE GENOMIC DNA]</scope>
    <source>
        <strain evidence="4 5">YIM65754</strain>
    </source>
</reference>
<dbReference type="Pfam" id="PF02737">
    <property type="entry name" value="3HCDH_N"/>
    <property type="match status" value="1"/>
</dbReference>
<evidence type="ECO:0000313" key="4">
    <source>
        <dbReference type="EMBL" id="MEE2060483.1"/>
    </source>
</evidence>
<name>A0ABU7LG09_9NOCA</name>
<feature type="domain" description="3-hydroxyacyl-CoA dehydrogenase NAD binding" evidence="3">
    <location>
        <begin position="12"/>
        <end position="190"/>
    </location>
</feature>
<comment type="caution">
    <text evidence="4">The sequence shown here is derived from an EMBL/GenBank/DDBJ whole genome shotgun (WGS) entry which is preliminary data.</text>
</comment>
<dbReference type="InterPro" id="IPR050136">
    <property type="entry name" value="FA_oxidation_alpha_subunit"/>
</dbReference>
<sequence length="410" mass="43890">MSAQVDSLAGTTIGVVGTGMMGGALAYTCARAGADVVLVARTPESGHRAKSYAKRREAHALEGGTTDGAVSRALLDRIMTTERVVDLAPAALVIEAVAENVDVKAHVLQSVESVTDSRTVLASTTSTLPITSLASTLARPENFVGMHFFSPVDRMALVETIIGSRTSESTRAAALTYARLLGKTPIVVRDSRGFFTSRVMQLRLDEALIAVGEGIDPGVVEHAATTAGYPVPPLRIFDEITLTLNREVQQENRTAIEESGGSWNGHAVDDVRNRMIDEHGRGGRAAGQGFYEYDPDGTRIGLWSGLREAFGPSRNIPLEDMRDRLLFVEVVEALRCLRDGVVDSAADADTASVLGIGFPPHTGGVMSFVRSYPGGAERFTARALELADRYGERFIPPQKSSEAHDQPESP</sequence>
<dbReference type="RefSeq" id="WP_330135670.1">
    <property type="nucleotide sequence ID" value="NZ_JAUTXY010000013.1"/>
</dbReference>
<dbReference type="Gene3D" id="3.40.50.720">
    <property type="entry name" value="NAD(P)-binding Rossmann-like Domain"/>
    <property type="match status" value="1"/>
</dbReference>
<feature type="domain" description="3-hydroxyacyl-CoA dehydrogenase C-terminal" evidence="2">
    <location>
        <begin position="193"/>
        <end position="293"/>
    </location>
</feature>
<dbReference type="Proteomes" id="UP001336020">
    <property type="component" value="Unassembled WGS sequence"/>
</dbReference>
<evidence type="ECO:0000259" key="3">
    <source>
        <dbReference type="Pfam" id="PF02737"/>
    </source>
</evidence>
<dbReference type="InterPro" id="IPR036291">
    <property type="entry name" value="NAD(P)-bd_dom_sf"/>
</dbReference>
<organism evidence="4 5">
    <name type="scientific">Rhodococcus artemisiae</name>
    <dbReference type="NCBI Taxonomy" id="714159"/>
    <lineage>
        <taxon>Bacteria</taxon>
        <taxon>Bacillati</taxon>
        <taxon>Actinomycetota</taxon>
        <taxon>Actinomycetes</taxon>
        <taxon>Mycobacteriales</taxon>
        <taxon>Nocardiaceae</taxon>
        <taxon>Rhodococcus</taxon>
    </lineage>
</organism>
<dbReference type="Pfam" id="PF00725">
    <property type="entry name" value="3HCDH"/>
    <property type="match status" value="1"/>
</dbReference>
<evidence type="ECO:0000256" key="1">
    <source>
        <dbReference type="ARBA" id="ARBA00023002"/>
    </source>
</evidence>
<keyword evidence="5" id="KW-1185">Reference proteome</keyword>
<dbReference type="SUPFAM" id="SSF51735">
    <property type="entry name" value="NAD(P)-binding Rossmann-fold domains"/>
    <property type="match status" value="1"/>
</dbReference>
<keyword evidence="1" id="KW-0560">Oxidoreductase</keyword>
<dbReference type="InterPro" id="IPR006108">
    <property type="entry name" value="3HC_DH_C"/>
</dbReference>
<evidence type="ECO:0000313" key="5">
    <source>
        <dbReference type="Proteomes" id="UP001336020"/>
    </source>
</evidence>
<gene>
    <name evidence="4" type="ORF">Q7514_23450</name>
</gene>
<dbReference type="SUPFAM" id="SSF48179">
    <property type="entry name" value="6-phosphogluconate dehydrogenase C-terminal domain-like"/>
    <property type="match status" value="2"/>
</dbReference>
<dbReference type="PANTHER" id="PTHR43612:SF3">
    <property type="entry name" value="TRIFUNCTIONAL ENZYME SUBUNIT ALPHA, MITOCHONDRIAL"/>
    <property type="match status" value="1"/>
</dbReference>
<dbReference type="InterPro" id="IPR006176">
    <property type="entry name" value="3-OHacyl-CoA_DH_NAD-bd"/>
</dbReference>
<evidence type="ECO:0000259" key="2">
    <source>
        <dbReference type="Pfam" id="PF00725"/>
    </source>
</evidence>
<dbReference type="InterPro" id="IPR008927">
    <property type="entry name" value="6-PGluconate_DH-like_C_sf"/>
</dbReference>
<accession>A0ABU7LG09</accession>
<dbReference type="EMBL" id="JAUTXY010000013">
    <property type="protein sequence ID" value="MEE2060483.1"/>
    <property type="molecule type" value="Genomic_DNA"/>
</dbReference>
<dbReference type="PANTHER" id="PTHR43612">
    <property type="entry name" value="TRIFUNCTIONAL ENZYME SUBUNIT ALPHA"/>
    <property type="match status" value="1"/>
</dbReference>
<dbReference type="Gene3D" id="1.10.1040.50">
    <property type="match status" value="1"/>
</dbReference>
<proteinExistence type="predicted"/>